<dbReference type="CDD" id="cd03884">
    <property type="entry name" value="M20_bAS"/>
    <property type="match status" value="1"/>
</dbReference>
<feature type="binding site" evidence="3">
    <location>
        <position position="92"/>
    </location>
    <ligand>
        <name>Zn(2+)</name>
        <dbReference type="ChEBI" id="CHEBI:29105"/>
        <label>1</label>
    </ligand>
</feature>
<dbReference type="NCBIfam" id="TIGR01879">
    <property type="entry name" value="hydantase"/>
    <property type="match status" value="1"/>
</dbReference>
<evidence type="ECO:0000256" key="2">
    <source>
        <dbReference type="ARBA" id="ARBA00022801"/>
    </source>
</evidence>
<feature type="binding site" evidence="3">
    <location>
        <position position="92"/>
    </location>
    <ligand>
        <name>Zn(2+)</name>
        <dbReference type="ChEBI" id="CHEBI:29105"/>
        <label>2</label>
    </ligand>
</feature>
<gene>
    <name evidence="4" type="ORF">LX77_02975</name>
</gene>
<feature type="binding site" evidence="3">
    <location>
        <position position="188"/>
    </location>
    <ligand>
        <name>Zn(2+)</name>
        <dbReference type="ChEBI" id="CHEBI:29105"/>
        <label>1</label>
    </ligand>
</feature>
<dbReference type="InterPro" id="IPR036264">
    <property type="entry name" value="Bact_exopeptidase_dim_dom"/>
</dbReference>
<accession>A0A1A7R3A7</accession>
<reference evidence="4 5" key="1">
    <citation type="submission" date="2018-06" db="EMBL/GenBank/DDBJ databases">
        <title>Genomic Encyclopedia of Archaeal and Bacterial Type Strains, Phase II (KMG-II): from individual species to whole genera.</title>
        <authorList>
            <person name="Goeker M."/>
        </authorList>
    </citation>
    <scope>NUCLEOTIDE SEQUENCE [LARGE SCALE GENOMIC DNA]</scope>
    <source>
        <strain evidence="4 5">DSM 12408</strain>
    </source>
</reference>
<dbReference type="NCBIfam" id="NF006771">
    <property type="entry name" value="PRK09290.1-5"/>
    <property type="match status" value="1"/>
</dbReference>
<feature type="binding site" evidence="3">
    <location>
        <position position="380"/>
    </location>
    <ligand>
        <name>Zn(2+)</name>
        <dbReference type="ChEBI" id="CHEBI:29105"/>
        <label>2</label>
    </ligand>
</feature>
<dbReference type="GO" id="GO:0046872">
    <property type="term" value="F:metal ion binding"/>
    <property type="evidence" value="ECO:0007669"/>
    <property type="project" value="UniProtKB-KW"/>
</dbReference>
<evidence type="ECO:0000313" key="5">
    <source>
        <dbReference type="Proteomes" id="UP000248987"/>
    </source>
</evidence>
<comment type="cofactor">
    <cofactor evidence="3">
        <name>Zn(2+)</name>
        <dbReference type="ChEBI" id="CHEBI:29105"/>
    </cofactor>
    <text evidence="3">Binds 2 Zn(2+) ions per subunit.</text>
</comment>
<evidence type="ECO:0000313" key="4">
    <source>
        <dbReference type="EMBL" id="RAJ20981.1"/>
    </source>
</evidence>
<dbReference type="PANTHER" id="PTHR32494">
    <property type="entry name" value="ALLANTOATE DEIMINASE-RELATED"/>
    <property type="match status" value="1"/>
</dbReference>
<keyword evidence="3" id="KW-0862">Zinc</keyword>
<dbReference type="Gene3D" id="3.40.630.10">
    <property type="entry name" value="Zn peptidases"/>
    <property type="match status" value="1"/>
</dbReference>
<feature type="binding site" evidence="3">
    <location>
        <position position="127"/>
    </location>
    <ligand>
        <name>Zn(2+)</name>
        <dbReference type="ChEBI" id="CHEBI:29105"/>
        <label>2</label>
    </ligand>
</feature>
<dbReference type="STRING" id="49280.A9996_11050"/>
<name>A0A1A7R3A7_9FLAO</name>
<comment type="caution">
    <text evidence="4">The sequence shown here is derived from an EMBL/GenBank/DDBJ whole genome shotgun (WGS) entry which is preliminary data.</text>
</comment>
<organism evidence="4 5">
    <name type="scientific">Gelidibacter algens</name>
    <dbReference type="NCBI Taxonomy" id="49280"/>
    <lineage>
        <taxon>Bacteria</taxon>
        <taxon>Pseudomonadati</taxon>
        <taxon>Bacteroidota</taxon>
        <taxon>Flavobacteriia</taxon>
        <taxon>Flavobacteriales</taxon>
        <taxon>Flavobacteriaceae</taxon>
        <taxon>Gelidibacter</taxon>
    </lineage>
</organism>
<dbReference type="SUPFAM" id="SSF53187">
    <property type="entry name" value="Zn-dependent exopeptidases"/>
    <property type="match status" value="1"/>
</dbReference>
<protein>
    <submittedName>
        <fullName evidence="4">N-carbamoyl-L-amino-acid hydrolase</fullName>
    </submittedName>
</protein>
<dbReference type="Pfam" id="PF01546">
    <property type="entry name" value="Peptidase_M20"/>
    <property type="match status" value="1"/>
</dbReference>
<dbReference type="InterPro" id="IPR002933">
    <property type="entry name" value="Peptidase_M20"/>
</dbReference>
<dbReference type="NCBIfam" id="NF006769">
    <property type="entry name" value="PRK09290.1-3"/>
    <property type="match status" value="1"/>
</dbReference>
<dbReference type="GO" id="GO:0016813">
    <property type="term" value="F:hydrolase activity, acting on carbon-nitrogen (but not peptide) bonds, in linear amidines"/>
    <property type="evidence" value="ECO:0007669"/>
    <property type="project" value="InterPro"/>
</dbReference>
<feature type="binding site" evidence="3">
    <location>
        <position position="81"/>
    </location>
    <ligand>
        <name>Zn(2+)</name>
        <dbReference type="ChEBI" id="CHEBI:29105"/>
        <label>1</label>
    </ligand>
</feature>
<comment type="similarity">
    <text evidence="1">Belongs to the peptidase M20 family.</text>
</comment>
<keyword evidence="3" id="KW-0479">Metal-binding</keyword>
<evidence type="ECO:0000256" key="3">
    <source>
        <dbReference type="PIRSR" id="PIRSR001235-1"/>
    </source>
</evidence>
<dbReference type="PANTHER" id="PTHR32494:SF5">
    <property type="entry name" value="ALLANTOATE AMIDOHYDROLASE"/>
    <property type="match status" value="1"/>
</dbReference>
<keyword evidence="2 4" id="KW-0378">Hydrolase</keyword>
<dbReference type="RefSeq" id="WP_066434677.1">
    <property type="nucleotide sequence ID" value="NZ_LZRN01000021.1"/>
</dbReference>
<dbReference type="PIRSF" id="PIRSF001235">
    <property type="entry name" value="Amidase_carbamoylase"/>
    <property type="match status" value="1"/>
</dbReference>
<sequence length="415" mass="45538">MLRINGNRLCEKLFEMAKIGATTKGGVCRVALTEQDKLGRDLFIKWCLEIDCVVDIDQLGNIFARRLGRNNAAPAVMIGSHLDSQPTGGKYDGVLGVLAGLEVLHTLHDANIVTDVPLEIVSWTNEEGARFSPAMVASGVFAGEFSLDFAYNREDKVGTKLLDALVEIGYKGKSEVGNRKYKATFELHIEQGPILEAAKKSVGIVTGVQGIRWYNLLLNGKETHAGPSPMSFRKDPMLTLSRLLPRIFELTKIHGPDAKVTVGYINAFPGVRNTVPGYLDISVDMRHPCEEILFKMHQDLTAIVNVEKHIDQDVGHLELVWYSPPVMFDTGCIEAVKKATEKLAIPSMEIVSGAGHDAVYISKVAPTSMIFIPCTDGLSHNELEHAEKVDIINGTNVLLAAVLEMANDCDLEFRN</sequence>
<dbReference type="EMBL" id="QLLQ01000013">
    <property type="protein sequence ID" value="RAJ20981.1"/>
    <property type="molecule type" value="Genomic_DNA"/>
</dbReference>
<dbReference type="InterPro" id="IPR010158">
    <property type="entry name" value="Amidase_Cbmase"/>
</dbReference>
<dbReference type="OrthoDB" id="9769665at2"/>
<dbReference type="Proteomes" id="UP000248987">
    <property type="component" value="Unassembled WGS sequence"/>
</dbReference>
<evidence type="ECO:0000256" key="1">
    <source>
        <dbReference type="ARBA" id="ARBA00006153"/>
    </source>
</evidence>
<dbReference type="AlphaFoldDB" id="A0A1A7R3A7"/>
<dbReference type="SUPFAM" id="SSF55031">
    <property type="entry name" value="Bacterial exopeptidase dimerisation domain"/>
    <property type="match status" value="1"/>
</dbReference>
<proteinExistence type="inferred from homology"/>
<dbReference type="Gene3D" id="3.30.70.360">
    <property type="match status" value="1"/>
</dbReference>
<keyword evidence="5" id="KW-1185">Reference proteome</keyword>